<comment type="caution">
    <text evidence="1">The sequence shown here is derived from an EMBL/GenBank/DDBJ whole genome shotgun (WGS) entry which is preliminary data.</text>
</comment>
<dbReference type="EMBL" id="SMMG02000003">
    <property type="protein sequence ID" value="KAA3481493.1"/>
    <property type="molecule type" value="Genomic_DNA"/>
</dbReference>
<dbReference type="PANTHER" id="PTHR32108">
    <property type="entry name" value="DNA-DIRECTED RNA POLYMERASE SUBUNIT ALPHA"/>
    <property type="match status" value="1"/>
</dbReference>
<dbReference type="Proteomes" id="UP000325315">
    <property type="component" value="Unassembled WGS sequence"/>
</dbReference>
<dbReference type="AlphaFoldDB" id="A0A5B6WJA0"/>
<gene>
    <name evidence="1" type="ORF">EPI10_021855</name>
</gene>
<sequence length="174" mass="20138">MRILKFDDPLGPNVAANLLPTHSDKWVSAIIENGGKRTKMDVEEVKTQLKWVWKKMVESGLITQDLGEKSRKARNYCEFHDEEGNEIQRCSKFRALVQGLMDNKELEFFEYTEGLEGEDVYASKEKLTKNIYRANHPVKPVSFPYKDSKRVLWNYDYNVTIPGEENSVNTSKEG</sequence>
<dbReference type="PANTHER" id="PTHR32108:SF5">
    <property type="entry name" value="DYNACTIN SUBUNIT 1-LIKE"/>
    <property type="match status" value="1"/>
</dbReference>
<protein>
    <submittedName>
        <fullName evidence="1">Uncharacterized protein</fullName>
    </submittedName>
</protein>
<reference evidence="2" key="1">
    <citation type="journal article" date="2019" name="Plant Biotechnol. J.">
        <title>Genome sequencing of the Australian wild diploid species Gossypium australe highlights disease resistance and delayed gland morphogenesis.</title>
        <authorList>
            <person name="Cai Y."/>
            <person name="Cai X."/>
            <person name="Wang Q."/>
            <person name="Wang P."/>
            <person name="Zhang Y."/>
            <person name="Cai C."/>
            <person name="Xu Y."/>
            <person name="Wang K."/>
            <person name="Zhou Z."/>
            <person name="Wang C."/>
            <person name="Geng S."/>
            <person name="Li B."/>
            <person name="Dong Q."/>
            <person name="Hou Y."/>
            <person name="Wang H."/>
            <person name="Ai P."/>
            <person name="Liu Z."/>
            <person name="Yi F."/>
            <person name="Sun M."/>
            <person name="An G."/>
            <person name="Cheng J."/>
            <person name="Zhang Y."/>
            <person name="Shi Q."/>
            <person name="Xie Y."/>
            <person name="Shi X."/>
            <person name="Chang Y."/>
            <person name="Huang F."/>
            <person name="Chen Y."/>
            <person name="Hong S."/>
            <person name="Mi L."/>
            <person name="Sun Q."/>
            <person name="Zhang L."/>
            <person name="Zhou B."/>
            <person name="Peng R."/>
            <person name="Zhang X."/>
            <person name="Liu F."/>
        </authorList>
    </citation>
    <scope>NUCLEOTIDE SEQUENCE [LARGE SCALE GENOMIC DNA]</scope>
    <source>
        <strain evidence="2">cv. PA1801</strain>
    </source>
</reference>
<keyword evidence="2" id="KW-1185">Reference proteome</keyword>
<accession>A0A5B6WJA0</accession>
<name>A0A5B6WJA0_9ROSI</name>
<evidence type="ECO:0000313" key="1">
    <source>
        <dbReference type="EMBL" id="KAA3481493.1"/>
    </source>
</evidence>
<dbReference type="OrthoDB" id="1736143at2759"/>
<organism evidence="1 2">
    <name type="scientific">Gossypium australe</name>
    <dbReference type="NCBI Taxonomy" id="47621"/>
    <lineage>
        <taxon>Eukaryota</taxon>
        <taxon>Viridiplantae</taxon>
        <taxon>Streptophyta</taxon>
        <taxon>Embryophyta</taxon>
        <taxon>Tracheophyta</taxon>
        <taxon>Spermatophyta</taxon>
        <taxon>Magnoliopsida</taxon>
        <taxon>eudicotyledons</taxon>
        <taxon>Gunneridae</taxon>
        <taxon>Pentapetalae</taxon>
        <taxon>rosids</taxon>
        <taxon>malvids</taxon>
        <taxon>Malvales</taxon>
        <taxon>Malvaceae</taxon>
        <taxon>Malvoideae</taxon>
        <taxon>Gossypium</taxon>
    </lineage>
</organism>
<proteinExistence type="predicted"/>
<evidence type="ECO:0000313" key="2">
    <source>
        <dbReference type="Proteomes" id="UP000325315"/>
    </source>
</evidence>